<dbReference type="EMBL" id="CATOUU010000816">
    <property type="protein sequence ID" value="CAI9950671.1"/>
    <property type="molecule type" value="Genomic_DNA"/>
</dbReference>
<protein>
    <submittedName>
        <fullName evidence="2">Ubiquitin-conjugating enzyme E2</fullName>
    </submittedName>
    <submittedName>
        <fullName evidence="3">Ubiquitin-conjugating_enzyme E2</fullName>
    </submittedName>
</protein>
<dbReference type="EMBL" id="CAXDID020000310">
    <property type="protein sequence ID" value="CAL6074790.1"/>
    <property type="molecule type" value="Genomic_DNA"/>
</dbReference>
<dbReference type="Pfam" id="PF00179">
    <property type="entry name" value="UQ_con"/>
    <property type="match status" value="1"/>
</dbReference>
<reference evidence="2" key="1">
    <citation type="submission" date="2023-06" db="EMBL/GenBank/DDBJ databases">
        <authorList>
            <person name="Kurt Z."/>
        </authorList>
    </citation>
    <scope>NUCLEOTIDE SEQUENCE</scope>
</reference>
<dbReference type="AlphaFoldDB" id="A0AA86Q2C4"/>
<sequence length="99" mass="11878">MQRQEKMKILAKQFGDMKKNPDMKAFFPDKTNSFIWHVSYKGPKDSPFEGGIYHCEVDLTDYPDNHVNIKILHENGSYLVNSTQYHWNHFKRLDSWYHN</sequence>
<gene>
    <name evidence="2" type="ORF">HINF_LOCUS38316</name>
    <name evidence="3" type="ORF">HINF_LOCUS56893</name>
</gene>
<dbReference type="InterPro" id="IPR016135">
    <property type="entry name" value="UBQ-conjugating_enzyme/RWD"/>
</dbReference>
<dbReference type="InterPro" id="IPR000608">
    <property type="entry name" value="UBC"/>
</dbReference>
<evidence type="ECO:0000313" key="2">
    <source>
        <dbReference type="EMBL" id="CAI9950671.1"/>
    </source>
</evidence>
<dbReference type="Gene3D" id="3.10.110.10">
    <property type="entry name" value="Ubiquitin Conjugating Enzyme"/>
    <property type="match status" value="1"/>
</dbReference>
<name>A0AA86Q2C4_9EUKA</name>
<accession>A0AA86Q2C4</accession>
<evidence type="ECO:0000259" key="1">
    <source>
        <dbReference type="PROSITE" id="PS50127"/>
    </source>
</evidence>
<dbReference type="Proteomes" id="UP001642409">
    <property type="component" value="Unassembled WGS sequence"/>
</dbReference>
<organism evidence="2">
    <name type="scientific">Hexamita inflata</name>
    <dbReference type="NCBI Taxonomy" id="28002"/>
    <lineage>
        <taxon>Eukaryota</taxon>
        <taxon>Metamonada</taxon>
        <taxon>Diplomonadida</taxon>
        <taxon>Hexamitidae</taxon>
        <taxon>Hexamitinae</taxon>
        <taxon>Hexamita</taxon>
    </lineage>
</organism>
<keyword evidence="4" id="KW-1185">Reference proteome</keyword>
<reference evidence="3 4" key="2">
    <citation type="submission" date="2024-07" db="EMBL/GenBank/DDBJ databases">
        <authorList>
            <person name="Akdeniz Z."/>
        </authorList>
    </citation>
    <scope>NUCLEOTIDE SEQUENCE [LARGE SCALE GENOMIC DNA]</scope>
</reference>
<proteinExistence type="predicted"/>
<comment type="caution">
    <text evidence="2">The sequence shown here is derived from an EMBL/GenBank/DDBJ whole genome shotgun (WGS) entry which is preliminary data.</text>
</comment>
<evidence type="ECO:0000313" key="3">
    <source>
        <dbReference type="EMBL" id="CAL6074790.1"/>
    </source>
</evidence>
<dbReference type="SUPFAM" id="SSF54495">
    <property type="entry name" value="UBC-like"/>
    <property type="match status" value="1"/>
</dbReference>
<evidence type="ECO:0000313" key="4">
    <source>
        <dbReference type="Proteomes" id="UP001642409"/>
    </source>
</evidence>
<dbReference type="PROSITE" id="PS50127">
    <property type="entry name" value="UBC_2"/>
    <property type="match status" value="1"/>
</dbReference>
<feature type="domain" description="UBC core" evidence="1">
    <location>
        <begin position="5"/>
        <end position="99"/>
    </location>
</feature>